<protein>
    <recommendedName>
        <fullName evidence="5">AtpZ/AtpI family protein</fullName>
    </recommendedName>
</protein>
<dbReference type="GO" id="GO:0033644">
    <property type="term" value="C:host cell membrane"/>
    <property type="evidence" value="ECO:0007669"/>
    <property type="project" value="UniProtKB-SubCell"/>
</dbReference>
<feature type="transmembrane region" description="Helical" evidence="2">
    <location>
        <begin position="84"/>
        <end position="105"/>
    </location>
</feature>
<evidence type="ECO:0000256" key="1">
    <source>
        <dbReference type="SAM" id="MobiDB-lite"/>
    </source>
</evidence>
<comment type="caution">
    <text evidence="3">The sequence shown here is derived from an EMBL/GenBank/DDBJ whole genome shotgun (WGS) entry which is preliminary data.</text>
</comment>
<reference evidence="3 4" key="1">
    <citation type="journal article" date="2016" name="Nat. Commun.">
        <title>Thousands of microbial genomes shed light on interconnected biogeochemical processes in an aquifer system.</title>
        <authorList>
            <person name="Anantharaman K."/>
            <person name="Brown C.T."/>
            <person name="Hug L.A."/>
            <person name="Sharon I."/>
            <person name="Castelle C.J."/>
            <person name="Probst A.J."/>
            <person name="Thomas B.C."/>
            <person name="Singh A."/>
            <person name="Wilkins M.J."/>
            <person name="Karaoz U."/>
            <person name="Brodie E.L."/>
            <person name="Williams K.H."/>
            <person name="Hubbard S.S."/>
            <person name="Banfield J.F."/>
        </authorList>
    </citation>
    <scope>NUCLEOTIDE SEQUENCE [LARGE SCALE GENOMIC DNA]</scope>
</reference>
<dbReference type="EMBL" id="MELI01000110">
    <property type="protein sequence ID" value="OFW31861.1"/>
    <property type="molecule type" value="Genomic_DNA"/>
</dbReference>
<sequence length="124" mass="13869">MWDTRHASDEDVERTGKGEPVEKKPTEHKESDKKITTSTSTQSQNQTSLKQELFRFVNLGTELFAAVLVGTLIGWAIGRLIPRYATASIILGVIVGAAAGFLNMYNAIMELERKEEQRKRDSSK</sequence>
<evidence type="ECO:0008006" key="5">
    <source>
        <dbReference type="Google" id="ProtNLM"/>
    </source>
</evidence>
<keyword evidence="2" id="KW-1133">Transmembrane helix</keyword>
<gene>
    <name evidence="3" type="ORF">A2074_06675</name>
</gene>
<evidence type="ECO:0000313" key="4">
    <source>
        <dbReference type="Proteomes" id="UP000178086"/>
    </source>
</evidence>
<feature type="transmembrane region" description="Helical" evidence="2">
    <location>
        <begin position="56"/>
        <end position="78"/>
    </location>
</feature>
<feature type="compositionally biased region" description="Low complexity" evidence="1">
    <location>
        <begin position="36"/>
        <end position="47"/>
    </location>
</feature>
<feature type="compositionally biased region" description="Basic and acidic residues" evidence="1">
    <location>
        <begin position="1"/>
        <end position="35"/>
    </location>
</feature>
<keyword evidence="2" id="KW-0472">Membrane</keyword>
<dbReference type="InterPro" id="IPR032820">
    <property type="entry name" value="ATPase_put"/>
</dbReference>
<organism evidence="3 4">
    <name type="scientific">Candidatus Aquicultor primus</name>
    <dbReference type="NCBI Taxonomy" id="1797195"/>
    <lineage>
        <taxon>Bacteria</taxon>
        <taxon>Bacillati</taxon>
        <taxon>Actinomycetota</taxon>
        <taxon>Candidatus Aquicultoria</taxon>
        <taxon>Candidatus Aquicultorales</taxon>
        <taxon>Candidatus Aquicultoraceae</taxon>
        <taxon>Candidatus Aquicultor</taxon>
    </lineage>
</organism>
<keyword evidence="2" id="KW-0812">Transmembrane</keyword>
<proteinExistence type="predicted"/>
<feature type="region of interest" description="Disordered" evidence="1">
    <location>
        <begin position="1"/>
        <end position="47"/>
    </location>
</feature>
<accession>A0A1F2UFS7</accession>
<dbReference type="Proteomes" id="UP000178086">
    <property type="component" value="Unassembled WGS sequence"/>
</dbReference>
<dbReference type="Pfam" id="PF09527">
    <property type="entry name" value="ATPase_gene1"/>
    <property type="match status" value="1"/>
</dbReference>
<dbReference type="AlphaFoldDB" id="A0A1F2UFS7"/>
<evidence type="ECO:0000256" key="2">
    <source>
        <dbReference type="SAM" id="Phobius"/>
    </source>
</evidence>
<name>A0A1F2UFS7_9ACTN</name>
<evidence type="ECO:0000313" key="3">
    <source>
        <dbReference type="EMBL" id="OFW31861.1"/>
    </source>
</evidence>